<proteinExistence type="predicted"/>
<evidence type="ECO:0000313" key="2">
    <source>
        <dbReference type="EMBL" id="KAA2264684.1"/>
    </source>
</evidence>
<dbReference type="Pfam" id="PF12740">
    <property type="entry name" value="PETase"/>
    <property type="match status" value="1"/>
</dbReference>
<evidence type="ECO:0000259" key="1">
    <source>
        <dbReference type="Pfam" id="PF12740"/>
    </source>
</evidence>
<dbReference type="InterPro" id="IPR041127">
    <property type="entry name" value="PET_hydrolase/cutinase-like"/>
</dbReference>
<accession>A0A5B2XNZ2</accession>
<sequence length="275" mass="28727">MAHTAKQSLDELSRPGPHEVLRGDLALVGMPGVVFTPKSGLGLPAVAFGHGWLQPPTRYRGLLRHLASWGFVAAAPATQRGPLPSHRLFAADLRTTLDVCTGVRLGDGAISVNESKLALVGHSMGGGCAVLAAAEDDRVKAVATVAAAETRPSALEAARRCTVPGLHLAAGQDRIAPPVGHAEAIAQAWGGSVQLRSLTKASHLGVVEGRHWSDLLLDGHAERATQRLGRALLTAFLLRALTGVKTYDALLQNDVRGAELSYGRGPLTPRLSASS</sequence>
<keyword evidence="2" id="KW-0378">Hydrolase</keyword>
<dbReference type="Proteomes" id="UP000323454">
    <property type="component" value="Unassembled WGS sequence"/>
</dbReference>
<dbReference type="GO" id="GO:0016787">
    <property type="term" value="F:hydrolase activity"/>
    <property type="evidence" value="ECO:0007669"/>
    <property type="project" value="UniProtKB-KW"/>
</dbReference>
<organism evidence="2 3">
    <name type="scientific">Solihabitans fulvus</name>
    <dbReference type="NCBI Taxonomy" id="1892852"/>
    <lineage>
        <taxon>Bacteria</taxon>
        <taxon>Bacillati</taxon>
        <taxon>Actinomycetota</taxon>
        <taxon>Actinomycetes</taxon>
        <taxon>Pseudonocardiales</taxon>
        <taxon>Pseudonocardiaceae</taxon>
        <taxon>Solihabitans</taxon>
    </lineage>
</organism>
<feature type="domain" description="PET hydrolase/cutinase-like" evidence="1">
    <location>
        <begin position="43"/>
        <end position="185"/>
    </location>
</feature>
<reference evidence="2 3" key="2">
    <citation type="submission" date="2019-09" db="EMBL/GenBank/DDBJ databases">
        <authorList>
            <person name="Jin C."/>
        </authorList>
    </citation>
    <scope>NUCLEOTIDE SEQUENCE [LARGE SCALE GENOMIC DNA]</scope>
    <source>
        <strain evidence="2 3">AN110305</strain>
    </source>
</reference>
<evidence type="ECO:0000313" key="3">
    <source>
        <dbReference type="Proteomes" id="UP000323454"/>
    </source>
</evidence>
<dbReference type="RefSeq" id="WP_149848487.1">
    <property type="nucleotide sequence ID" value="NZ_VUOB01000010.1"/>
</dbReference>
<comment type="caution">
    <text evidence="2">The sequence shown here is derived from an EMBL/GenBank/DDBJ whole genome shotgun (WGS) entry which is preliminary data.</text>
</comment>
<name>A0A5B2XNZ2_9PSEU</name>
<dbReference type="EMBL" id="VUOB01000010">
    <property type="protein sequence ID" value="KAA2264684.1"/>
    <property type="molecule type" value="Genomic_DNA"/>
</dbReference>
<dbReference type="PANTHER" id="PTHR33428">
    <property type="entry name" value="CHLOROPHYLLASE-2, CHLOROPLASTIC"/>
    <property type="match status" value="1"/>
</dbReference>
<dbReference type="SUPFAM" id="SSF53474">
    <property type="entry name" value="alpha/beta-Hydrolases"/>
    <property type="match status" value="1"/>
</dbReference>
<reference evidence="2 3" key="1">
    <citation type="submission" date="2019-09" db="EMBL/GenBank/DDBJ databases">
        <title>Goodfellowia gen. nov., a new genus of the Pseudonocardineae related to Actinoalloteichus, containing Goodfellowia coeruleoviolacea gen. nov., comb. nov. gen. nov., comb. nov.</title>
        <authorList>
            <person name="Labeda D."/>
        </authorList>
    </citation>
    <scope>NUCLEOTIDE SEQUENCE [LARGE SCALE GENOMIC DNA]</scope>
    <source>
        <strain evidence="2 3">AN110305</strain>
    </source>
</reference>
<dbReference type="PANTHER" id="PTHR33428:SF14">
    <property type="entry name" value="CARBOXYLESTERASE TYPE B DOMAIN-CONTAINING PROTEIN"/>
    <property type="match status" value="1"/>
</dbReference>
<dbReference type="Gene3D" id="3.40.50.1820">
    <property type="entry name" value="alpha/beta hydrolase"/>
    <property type="match status" value="1"/>
</dbReference>
<dbReference type="AlphaFoldDB" id="A0A5B2XNZ2"/>
<dbReference type="InterPro" id="IPR029058">
    <property type="entry name" value="AB_hydrolase_fold"/>
</dbReference>
<protein>
    <submittedName>
        <fullName evidence="2">Alpha/beta hydrolase</fullName>
    </submittedName>
</protein>
<gene>
    <name evidence="2" type="ORF">F0L68_06220</name>
</gene>
<dbReference type="OrthoDB" id="4772420at2"/>
<keyword evidence="3" id="KW-1185">Reference proteome</keyword>